<dbReference type="FunFam" id="3.40.50.2300:FF:000004">
    <property type="entry name" value="Glutamate receptor, ionotropic, AMPA 2"/>
    <property type="match status" value="1"/>
</dbReference>
<dbReference type="GO" id="GO:0022824">
    <property type="term" value="F:transmitter-gated monoatomic ion channel activity"/>
    <property type="evidence" value="ECO:0007669"/>
    <property type="project" value="UniProtKB-ARBA"/>
</dbReference>
<dbReference type="InterPro" id="IPR015683">
    <property type="entry name" value="Ionotropic_Glu_rcpt"/>
</dbReference>
<evidence type="ECO:0000256" key="15">
    <source>
        <dbReference type="SAM" id="MobiDB-lite"/>
    </source>
</evidence>
<evidence type="ECO:0000256" key="9">
    <source>
        <dbReference type="ARBA" id="ARBA00023170"/>
    </source>
</evidence>
<dbReference type="InterPro" id="IPR019594">
    <property type="entry name" value="Glu/Gly-bd"/>
</dbReference>
<dbReference type="FunFam" id="3.40.190.10:FF:000666">
    <property type="entry name" value="Glutamate receptor, ionotropic, AMPA 2a"/>
    <property type="match status" value="1"/>
</dbReference>
<evidence type="ECO:0000259" key="19">
    <source>
        <dbReference type="SMART" id="SM00918"/>
    </source>
</evidence>
<keyword evidence="20" id="KW-1185">Reference proteome</keyword>
<dbReference type="InterPro" id="IPR001320">
    <property type="entry name" value="Iontro_rcpt_C"/>
</dbReference>
<dbReference type="Pfam" id="PF01094">
    <property type="entry name" value="ANF_receptor"/>
    <property type="match status" value="1"/>
</dbReference>
<evidence type="ECO:0000313" key="20">
    <source>
        <dbReference type="Proteomes" id="UP000515129"/>
    </source>
</evidence>
<feature type="chain" id="PRO_5028275057" evidence="17">
    <location>
        <begin position="35"/>
        <end position="938"/>
    </location>
</feature>
<evidence type="ECO:0000256" key="10">
    <source>
        <dbReference type="ARBA" id="ARBA00023180"/>
    </source>
</evidence>
<evidence type="ECO:0000256" key="4">
    <source>
        <dbReference type="ARBA" id="ARBA00022729"/>
    </source>
</evidence>
<keyword evidence="12" id="KW-1071">Ligand-gated ion channel</keyword>
<evidence type="ECO:0000256" key="1">
    <source>
        <dbReference type="ARBA" id="ARBA00022448"/>
    </source>
</evidence>
<dbReference type="Gene3D" id="3.40.190.10">
    <property type="entry name" value="Periplasmic binding protein-like II"/>
    <property type="match status" value="2"/>
</dbReference>
<keyword evidence="8 16" id="KW-0472">Membrane</keyword>
<feature type="region of interest" description="Disordered" evidence="15">
    <location>
        <begin position="584"/>
        <end position="626"/>
    </location>
</feature>
<comment type="subcellular location">
    <subcellularLocation>
        <location evidence="14">Postsynaptic cell membrane</location>
        <topology evidence="14">Multi-pass membrane protein</topology>
    </subcellularLocation>
</comment>
<keyword evidence="10" id="KW-0325">Glycoprotein</keyword>
<feature type="signal peptide" evidence="17">
    <location>
        <begin position="1"/>
        <end position="34"/>
    </location>
</feature>
<evidence type="ECO:0000256" key="6">
    <source>
        <dbReference type="ARBA" id="ARBA00023018"/>
    </source>
</evidence>
<dbReference type="KEGG" id="caua:113038539"/>
<keyword evidence="7" id="KW-0406">Ion transport</keyword>
<dbReference type="CTD" id="403044"/>
<dbReference type="Pfam" id="PF10613">
    <property type="entry name" value="Lig_chan-Glu_bd"/>
    <property type="match status" value="1"/>
</dbReference>
<evidence type="ECO:0000256" key="16">
    <source>
        <dbReference type="SAM" id="Phobius"/>
    </source>
</evidence>
<sequence>MFGIWLFVSFSNANGNMWQRFVLLLTGLLGLCSCSSFPSNINIGGLFPTDSHEYDVFRFALSQHNDVPKLVPQVDMVDTGSSFAMTYAFCSQFSKGVYAIIGLYDRKTMNMLMSFCGALHVCFITPSFPIDTNNQFVIQLRPELQDALIALVEHLKWTRFVYMYSSDSGLTVLQKILDTAAEKTWQVTSINFDTLTEAAFLKTIQDLDNKKEYRIILDCELVRLNSILNLIAAQKKNLKNYHYILANLGFLDLNLTEFRKAGANVTGFQLMNYTNPTVSRTIQDWLEFDSKDLKSPKRRLKYTGALTYDGVTVMATGFQNLRKQRIDISRRGNAGECLANPPAPWGQGIDIQRALQQVQFEGLTGHVQFNEKGHRTNFTVSVMEFGPNGPKKVGYWNQREKYVNTATYSNMLNETYGLQNRTYVVTTILESPYVMLKKNHEQLVGNDKYEGYCVELAAEIAKHVGYSYRLEIVGDRKYGARDSETMMWNGMVGELVYGKADVAVAPLTITLVREEVIDFSKPFMSLGISIMIKKPTKSKPGVFSFLDPLAYEIWMCIVFAYIGVSVVLFLVSRFSPYEWHADDEEDGMEQQNQNQNQPPSPEPNQSPNQHGQSQNQREEKQEKQPEHSNEFGIFNSLWFSLGAFMQQGCDISPRSLSGRIVGGVWWFFTLIIISSYTANLAAFLTVERMVSPIESAEDLAKQTEIAYGTLDGGSTKEFFRRSKIAVFEKMWSYMKSAEPSVFVKTTDEGVVRVRKSKGKYAYLLESTMNEYIEQRKPCDTMKVGGNLDSKGYGVATPKGSALRIPVNLAVLKLNEQAVLDKLKNKWWYDKGECGSKDSARKDKTSALSLSNVAGVFYILIGGLGLAMLVALVEFCYKSRIESRRMKQIIDAAMLSSTLTRMGSGGENGRVMAHDFPKSAQTLPCMGQAAAMGLSTTGM</sequence>
<dbReference type="FunFam" id="3.40.190.10:FF:000001">
    <property type="entry name" value="Glutamate receptor ionotropic, kainate 2"/>
    <property type="match status" value="1"/>
</dbReference>
<dbReference type="PANTHER" id="PTHR18966">
    <property type="entry name" value="IONOTROPIC GLUTAMATE RECEPTOR"/>
    <property type="match status" value="1"/>
</dbReference>
<feature type="domain" description="Ionotropic glutamate receptor L-glutamate and glycine-binding" evidence="19">
    <location>
        <begin position="432"/>
        <end position="497"/>
    </location>
</feature>
<dbReference type="SUPFAM" id="SSF53822">
    <property type="entry name" value="Periplasmic binding protein-like I"/>
    <property type="match status" value="1"/>
</dbReference>
<keyword evidence="4 17" id="KW-0732">Signal</keyword>
<feature type="transmembrane region" description="Helical" evidence="16">
    <location>
        <begin position="854"/>
        <end position="876"/>
    </location>
</feature>
<dbReference type="SMART" id="SM00918">
    <property type="entry name" value="Lig_chan-Glu_bd"/>
    <property type="match status" value="1"/>
</dbReference>
<dbReference type="SMART" id="SM00079">
    <property type="entry name" value="PBPe"/>
    <property type="match status" value="1"/>
</dbReference>
<evidence type="ECO:0000256" key="7">
    <source>
        <dbReference type="ARBA" id="ARBA00023065"/>
    </source>
</evidence>
<dbReference type="Pfam" id="PF00060">
    <property type="entry name" value="Lig_chan"/>
    <property type="match status" value="1"/>
</dbReference>
<dbReference type="InterPro" id="IPR028082">
    <property type="entry name" value="Peripla_BP_I"/>
</dbReference>
<evidence type="ECO:0000313" key="21">
    <source>
        <dbReference type="RefSeq" id="XP_026051832.1"/>
    </source>
</evidence>
<keyword evidence="13" id="KW-0407">Ion channel</keyword>
<gene>
    <name evidence="21" type="primary">gria1b</name>
</gene>
<dbReference type="GO" id="GO:0007166">
    <property type="term" value="P:cell surface receptor signaling pathway"/>
    <property type="evidence" value="ECO:0007669"/>
    <property type="project" value="UniProtKB-ARBA"/>
</dbReference>
<dbReference type="Proteomes" id="UP000515129">
    <property type="component" value="Chromosome 21"/>
</dbReference>
<evidence type="ECO:0000256" key="13">
    <source>
        <dbReference type="ARBA" id="ARBA00023303"/>
    </source>
</evidence>
<evidence type="ECO:0000256" key="3">
    <source>
        <dbReference type="ARBA" id="ARBA00022692"/>
    </source>
</evidence>
<keyword evidence="3 16" id="KW-0812">Transmembrane</keyword>
<dbReference type="CDD" id="cd13729">
    <property type="entry name" value="PBP2_iGluR_AMPA_GluR1"/>
    <property type="match status" value="1"/>
</dbReference>
<dbReference type="SUPFAM" id="SSF81324">
    <property type="entry name" value="Voltage-gated potassium channels"/>
    <property type="match status" value="1"/>
</dbReference>
<evidence type="ECO:0000256" key="8">
    <source>
        <dbReference type="ARBA" id="ARBA00023136"/>
    </source>
</evidence>
<protein>
    <submittedName>
        <fullName evidence="21">Glutamate receptor 1b isoform X1</fullName>
    </submittedName>
</protein>
<keyword evidence="11" id="KW-0628">Postsynaptic cell membrane</keyword>
<keyword evidence="2" id="KW-1003">Cell membrane</keyword>
<feature type="compositionally biased region" description="Basic and acidic residues" evidence="15">
    <location>
        <begin position="616"/>
        <end position="626"/>
    </location>
</feature>
<keyword evidence="6" id="KW-0770">Synapse</keyword>
<evidence type="ECO:0000256" key="2">
    <source>
        <dbReference type="ARBA" id="ARBA00022475"/>
    </source>
</evidence>
<proteinExistence type="predicted"/>
<dbReference type="AlphaFoldDB" id="A0A6P6IZK2"/>
<name>A0A6P6IZK2_CARAU</name>
<feature type="transmembrane region" description="Helical" evidence="16">
    <location>
        <begin position="549"/>
        <end position="571"/>
    </location>
</feature>
<dbReference type="Gene3D" id="1.10.287.70">
    <property type="match status" value="2"/>
</dbReference>
<evidence type="ECO:0000256" key="14">
    <source>
        <dbReference type="ARBA" id="ARBA00034104"/>
    </source>
</evidence>
<evidence type="ECO:0000256" key="11">
    <source>
        <dbReference type="ARBA" id="ARBA00023257"/>
    </source>
</evidence>
<keyword evidence="5 16" id="KW-1133">Transmembrane helix</keyword>
<evidence type="ECO:0000259" key="18">
    <source>
        <dbReference type="SMART" id="SM00079"/>
    </source>
</evidence>
<dbReference type="RefSeq" id="XP_026051832.1">
    <property type="nucleotide sequence ID" value="XM_026196047.1"/>
</dbReference>
<dbReference type="GO" id="GO:0045211">
    <property type="term" value="C:postsynaptic membrane"/>
    <property type="evidence" value="ECO:0007669"/>
    <property type="project" value="UniProtKB-SubCell"/>
</dbReference>
<organism evidence="20 21">
    <name type="scientific">Carassius auratus</name>
    <name type="common">Goldfish</name>
    <dbReference type="NCBI Taxonomy" id="7957"/>
    <lineage>
        <taxon>Eukaryota</taxon>
        <taxon>Metazoa</taxon>
        <taxon>Chordata</taxon>
        <taxon>Craniata</taxon>
        <taxon>Vertebrata</taxon>
        <taxon>Euteleostomi</taxon>
        <taxon>Actinopterygii</taxon>
        <taxon>Neopterygii</taxon>
        <taxon>Teleostei</taxon>
        <taxon>Ostariophysi</taxon>
        <taxon>Cypriniformes</taxon>
        <taxon>Cyprinidae</taxon>
        <taxon>Cyprininae</taxon>
        <taxon>Carassius</taxon>
    </lineage>
</organism>
<feature type="transmembrane region" description="Helical" evidence="16">
    <location>
        <begin position="664"/>
        <end position="686"/>
    </location>
</feature>
<keyword evidence="1" id="KW-0813">Transport</keyword>
<evidence type="ECO:0000256" key="12">
    <source>
        <dbReference type="ARBA" id="ARBA00023286"/>
    </source>
</evidence>
<evidence type="ECO:0000256" key="5">
    <source>
        <dbReference type="ARBA" id="ARBA00022989"/>
    </source>
</evidence>
<dbReference type="FunFam" id="1.10.287.70:FF:000105">
    <property type="entry name" value="Eye-enriched kainate receptor, isoform A"/>
    <property type="match status" value="1"/>
</dbReference>
<evidence type="ECO:0000256" key="17">
    <source>
        <dbReference type="SAM" id="SignalP"/>
    </source>
</evidence>
<keyword evidence="9 21" id="KW-0675">Receptor</keyword>
<dbReference type="InterPro" id="IPR001828">
    <property type="entry name" value="ANF_lig-bd_rcpt"/>
</dbReference>
<dbReference type="Gene3D" id="3.40.50.2300">
    <property type="match status" value="2"/>
</dbReference>
<accession>A0A6P6IZK2</accession>
<reference evidence="21" key="1">
    <citation type="submission" date="2025-08" db="UniProtKB">
        <authorList>
            <consortium name="RefSeq"/>
        </authorList>
    </citation>
    <scope>IDENTIFICATION</scope>
    <source>
        <strain evidence="21">Wakin</strain>
        <tissue evidence="21">Muscle</tissue>
    </source>
</reference>
<feature type="domain" description="Ionotropic glutamate receptor C-terminal" evidence="18">
    <location>
        <begin position="422"/>
        <end position="829"/>
    </location>
</feature>
<dbReference type="SUPFAM" id="SSF53850">
    <property type="entry name" value="Periplasmic binding protein-like II"/>
    <property type="match status" value="1"/>
</dbReference>